<evidence type="ECO:0000313" key="4">
    <source>
        <dbReference type="EMBL" id="MCM1982620.1"/>
    </source>
</evidence>
<evidence type="ECO:0000256" key="1">
    <source>
        <dbReference type="ARBA" id="ARBA00010609"/>
    </source>
</evidence>
<dbReference type="SUPFAM" id="SSF49503">
    <property type="entry name" value="Cupredoxins"/>
    <property type="match status" value="3"/>
</dbReference>
<protein>
    <submittedName>
        <fullName evidence="4">Multicopper oxidase domain-containing protein</fullName>
    </submittedName>
</protein>
<dbReference type="CDD" id="cd13889">
    <property type="entry name" value="CuRO_3_BOD"/>
    <property type="match status" value="1"/>
</dbReference>
<proteinExistence type="inferred from homology"/>
<feature type="domain" description="Plastocyanin-like" evidence="3">
    <location>
        <begin position="69"/>
        <end position="193"/>
    </location>
</feature>
<evidence type="ECO:0000313" key="5">
    <source>
        <dbReference type="Proteomes" id="UP000031561"/>
    </source>
</evidence>
<comment type="similarity">
    <text evidence="1">Belongs to the multicopper oxidase family.</text>
</comment>
<organism evidence="4 5">
    <name type="scientific">Lyngbya confervoides BDU141951</name>
    <dbReference type="NCBI Taxonomy" id="1574623"/>
    <lineage>
        <taxon>Bacteria</taxon>
        <taxon>Bacillati</taxon>
        <taxon>Cyanobacteriota</taxon>
        <taxon>Cyanophyceae</taxon>
        <taxon>Oscillatoriophycideae</taxon>
        <taxon>Oscillatoriales</taxon>
        <taxon>Microcoleaceae</taxon>
        <taxon>Lyngbya</taxon>
    </lineage>
</organism>
<dbReference type="Proteomes" id="UP000031561">
    <property type="component" value="Unassembled WGS sequence"/>
</dbReference>
<comment type="caution">
    <text evidence="4">The sequence shown here is derived from an EMBL/GenBank/DDBJ whole genome shotgun (WGS) entry which is preliminary data.</text>
</comment>
<dbReference type="Pfam" id="PF07732">
    <property type="entry name" value="Cu-oxidase_3"/>
    <property type="match status" value="1"/>
</dbReference>
<dbReference type="EMBL" id="JTHE03000044">
    <property type="protein sequence ID" value="MCM1982620.1"/>
    <property type="molecule type" value="Genomic_DNA"/>
</dbReference>
<dbReference type="InterPro" id="IPR045087">
    <property type="entry name" value="Cu-oxidase_fam"/>
</dbReference>
<accession>A0ABD4T2F3</accession>
<dbReference type="InterPro" id="IPR011707">
    <property type="entry name" value="Cu-oxidase-like_N"/>
</dbReference>
<dbReference type="PANTHER" id="PTHR48267:SF1">
    <property type="entry name" value="BILIRUBIN OXIDASE"/>
    <property type="match status" value="1"/>
</dbReference>
<dbReference type="PANTHER" id="PTHR48267">
    <property type="entry name" value="CUPREDOXIN SUPERFAMILY PROTEIN"/>
    <property type="match status" value="1"/>
</dbReference>
<evidence type="ECO:0000259" key="2">
    <source>
        <dbReference type="Pfam" id="PF07731"/>
    </source>
</evidence>
<dbReference type="Gene3D" id="2.60.40.420">
    <property type="entry name" value="Cupredoxins - blue copper proteins"/>
    <property type="match status" value="3"/>
</dbReference>
<dbReference type="RefSeq" id="WP_166274496.1">
    <property type="nucleotide sequence ID" value="NZ_JTHE03000044.1"/>
</dbReference>
<feature type="domain" description="Plastocyanin-like" evidence="2">
    <location>
        <begin position="395"/>
        <end position="519"/>
    </location>
</feature>
<evidence type="ECO:0000259" key="3">
    <source>
        <dbReference type="Pfam" id="PF07732"/>
    </source>
</evidence>
<sequence>MKITRRDAIKLGLISSGAFFLPLGSTRSVLAAPFSPRIARFVEPLPIPPVLPPDYSDKTTDYYAIALKKARISLVPGTTTEIWGYNGRLPGPTIRQRGGDEQEGGRQSVVRFINQLGEDQSGGEINAVVHLHGMASLPQYDGFATDFIKPGQFKDYIYPNDRAATIWYHDHAIDHTARNVYQGLAGMYIVEDELERQLPLPKGPYDVPLILRDAFFEVNPLNGEDLQLVFDDRQMRSTYGDVSLVNGIPWPKMQVERRKYRFRLLNASASRSFQLALSQQENRLTVGETMVVIGSDGGLLATPVELKTPYQTLRIDMAERYEIIIDFCRYEEGDCLFLKNIGFSGSIDIDDRIHTLMCFEVVGGEVPDDSQIPETLRPVERLPEKTADRTRTFRFERSFNRWLINGKQWDENRVDANPGVGDIEIWEFFNPGSGWFHPVHVHLIDMQVLDRNGLPPRPYEMGWKDVFHVGEFQVVRVIGEFGPRRKGYKRRFIQGKFMMHCHNLVHEDHSMMTVFEVGQNGPSPKSAPAQDIAQMSPFKVAYPTPPNPYDREAIEEFDRELYGTGR</sequence>
<dbReference type="AlphaFoldDB" id="A0ABD4T2F3"/>
<dbReference type="InterPro" id="IPR008972">
    <property type="entry name" value="Cupredoxin"/>
</dbReference>
<gene>
    <name evidence="4" type="ORF">QQ91_0007255</name>
</gene>
<dbReference type="Pfam" id="PF07731">
    <property type="entry name" value="Cu-oxidase_2"/>
    <property type="match status" value="1"/>
</dbReference>
<keyword evidence="5" id="KW-1185">Reference proteome</keyword>
<name>A0ABD4T2F3_9CYAN</name>
<reference evidence="4 5" key="1">
    <citation type="journal article" date="2015" name="Genome Announc.">
        <title>Draft Genome Sequence of Filamentous Marine Cyanobacterium Lyngbya confervoides Strain BDU141951.</title>
        <authorList>
            <person name="Chandrababunaidu M.M."/>
            <person name="Sen D."/>
            <person name="Tripathy S."/>
        </authorList>
    </citation>
    <scope>NUCLEOTIDE SEQUENCE [LARGE SCALE GENOMIC DNA]</scope>
    <source>
        <strain evidence="4 5">BDU141951</strain>
    </source>
</reference>
<dbReference type="InterPro" id="IPR011706">
    <property type="entry name" value="Cu-oxidase_C"/>
</dbReference>